<accession>A0ABR3GA83</accession>
<proteinExistence type="predicted"/>
<feature type="compositionally biased region" description="Polar residues" evidence="1">
    <location>
        <begin position="1"/>
        <end position="19"/>
    </location>
</feature>
<feature type="compositionally biased region" description="Low complexity" evidence="1">
    <location>
        <begin position="20"/>
        <end position="29"/>
    </location>
</feature>
<evidence type="ECO:0000256" key="1">
    <source>
        <dbReference type="SAM" id="MobiDB-lite"/>
    </source>
</evidence>
<keyword evidence="3" id="KW-1185">Reference proteome</keyword>
<organism evidence="2 3">
    <name type="scientific">Discina gigas</name>
    <dbReference type="NCBI Taxonomy" id="1032678"/>
    <lineage>
        <taxon>Eukaryota</taxon>
        <taxon>Fungi</taxon>
        <taxon>Dikarya</taxon>
        <taxon>Ascomycota</taxon>
        <taxon>Pezizomycotina</taxon>
        <taxon>Pezizomycetes</taxon>
        <taxon>Pezizales</taxon>
        <taxon>Discinaceae</taxon>
        <taxon>Discina</taxon>
    </lineage>
</organism>
<evidence type="ECO:0000313" key="3">
    <source>
        <dbReference type="Proteomes" id="UP001447188"/>
    </source>
</evidence>
<reference evidence="2 3" key="1">
    <citation type="submission" date="2024-02" db="EMBL/GenBank/DDBJ databases">
        <title>Discinaceae phylogenomics.</title>
        <authorList>
            <person name="Dirks A.C."/>
            <person name="James T.Y."/>
        </authorList>
    </citation>
    <scope>NUCLEOTIDE SEQUENCE [LARGE SCALE GENOMIC DNA]</scope>
    <source>
        <strain evidence="2 3">ACD0624</strain>
    </source>
</reference>
<dbReference type="Proteomes" id="UP001447188">
    <property type="component" value="Unassembled WGS sequence"/>
</dbReference>
<evidence type="ECO:0000313" key="2">
    <source>
        <dbReference type="EMBL" id="KAL0632778.1"/>
    </source>
</evidence>
<gene>
    <name evidence="2" type="ORF">Q9L58_008328</name>
</gene>
<feature type="region of interest" description="Disordered" evidence="1">
    <location>
        <begin position="1"/>
        <end position="32"/>
    </location>
</feature>
<sequence length="381" mass="43722">MSRSSSNELYYSQQTIGRSQQQQQQQQRQRLNHQGYRLSHPIPNQSGTLHLQDILGHQNTGEQDIHDTDGEGGVEDLMEEEEAGGNSDDTSECEWTISAPTSCSLQEVQEAVDAILYPDGSRRRKRRYDKSHLDDEFKDGGRTWNRLISHLRLVFCRYLHIEDKRIPGYIDDAAGKKIDRNSEGYNKAYTRVEALQVRLKSDNLGYASLRIDELREAYAKLFTYELFYECMRPSNAVVDWRAILANLRVLDLYKTVLTYSLVYTYIYRHQPTQLSKIDARDRMRLIARQEEFNDIGIDQLVLLPEKPPTKVRNQRERITNLTLLDGLFVPFSDSRNNCAPTPPDGMRLGPDAGLGPSTENLDLFLDNDLDGDTPGIDQTDD</sequence>
<feature type="region of interest" description="Disordered" evidence="1">
    <location>
        <begin position="340"/>
        <end position="381"/>
    </location>
</feature>
<name>A0ABR3GA83_9PEZI</name>
<dbReference type="EMBL" id="JBBBZM010000151">
    <property type="protein sequence ID" value="KAL0632778.1"/>
    <property type="molecule type" value="Genomic_DNA"/>
</dbReference>
<comment type="caution">
    <text evidence="2">The sequence shown here is derived from an EMBL/GenBank/DDBJ whole genome shotgun (WGS) entry which is preliminary data.</text>
</comment>
<protein>
    <submittedName>
        <fullName evidence="2">Uncharacterized protein</fullName>
    </submittedName>
</protein>